<comment type="caution">
    <text evidence="1">The sequence shown here is derived from an EMBL/GenBank/DDBJ whole genome shotgun (WGS) entry which is preliminary data.</text>
</comment>
<evidence type="ECO:0000313" key="2">
    <source>
        <dbReference type="Proteomes" id="UP001231362"/>
    </source>
</evidence>
<evidence type="ECO:0000313" key="1">
    <source>
        <dbReference type="EMBL" id="MDQ0154471.1"/>
    </source>
</evidence>
<gene>
    <name evidence="1" type="ORF">J2S07_000775</name>
</gene>
<name>A0ABT9V0L3_9BACL</name>
<reference evidence="1 2" key="1">
    <citation type="submission" date="2023-07" db="EMBL/GenBank/DDBJ databases">
        <title>Genomic Encyclopedia of Type Strains, Phase IV (KMG-IV): sequencing the most valuable type-strain genomes for metagenomic binning, comparative biology and taxonomic classification.</title>
        <authorList>
            <person name="Goeker M."/>
        </authorList>
    </citation>
    <scope>NUCLEOTIDE SEQUENCE [LARGE SCALE GENOMIC DNA]</scope>
    <source>
        <strain evidence="1 2">DSM 23948</strain>
    </source>
</reference>
<keyword evidence="2" id="KW-1185">Reference proteome</keyword>
<dbReference type="Proteomes" id="UP001231362">
    <property type="component" value="Unassembled WGS sequence"/>
</dbReference>
<dbReference type="RefSeq" id="WP_307149082.1">
    <property type="nucleotide sequence ID" value="NZ_JAUSTU010000003.1"/>
</dbReference>
<protein>
    <submittedName>
        <fullName evidence="1">Uncharacterized protein</fullName>
    </submittedName>
</protein>
<proteinExistence type="predicted"/>
<sequence>MEFEREKALFLGNQLREFVAFVHQSYRDNTYMSDKDQLYRLKNLVDEYKFQLLAEEILRINQFSWEAKGTEILVGRVRKGITSIHNYIENNRNGLFIFSARVYTIKTACKSFTTF</sequence>
<dbReference type="EMBL" id="JAUSTU010000003">
    <property type="protein sequence ID" value="MDQ0154471.1"/>
    <property type="molecule type" value="Genomic_DNA"/>
</dbReference>
<accession>A0ABT9V0L3</accession>
<organism evidence="1 2">
    <name type="scientific">Anoxybacillus andreesenii</name>
    <dbReference type="NCBI Taxonomy" id="1325932"/>
    <lineage>
        <taxon>Bacteria</taxon>
        <taxon>Bacillati</taxon>
        <taxon>Bacillota</taxon>
        <taxon>Bacilli</taxon>
        <taxon>Bacillales</taxon>
        <taxon>Anoxybacillaceae</taxon>
        <taxon>Anoxybacillus</taxon>
    </lineage>
</organism>